<keyword evidence="1" id="KW-0472">Membrane</keyword>
<feature type="transmembrane region" description="Helical" evidence="1">
    <location>
        <begin position="88"/>
        <end position="108"/>
    </location>
</feature>
<reference evidence="2" key="1">
    <citation type="submission" date="2023-03" db="EMBL/GenBank/DDBJ databases">
        <title>Massive genome expansion in bonnet fungi (Mycena s.s.) driven by repeated elements and novel gene families across ecological guilds.</title>
        <authorList>
            <consortium name="Lawrence Berkeley National Laboratory"/>
            <person name="Harder C.B."/>
            <person name="Miyauchi S."/>
            <person name="Viragh M."/>
            <person name="Kuo A."/>
            <person name="Thoen E."/>
            <person name="Andreopoulos B."/>
            <person name="Lu D."/>
            <person name="Skrede I."/>
            <person name="Drula E."/>
            <person name="Henrissat B."/>
            <person name="Morin E."/>
            <person name="Kohler A."/>
            <person name="Barry K."/>
            <person name="LaButti K."/>
            <person name="Morin E."/>
            <person name="Salamov A."/>
            <person name="Lipzen A."/>
            <person name="Mereny Z."/>
            <person name="Hegedus B."/>
            <person name="Baldrian P."/>
            <person name="Stursova M."/>
            <person name="Weitz H."/>
            <person name="Taylor A."/>
            <person name="Grigoriev I.V."/>
            <person name="Nagy L.G."/>
            <person name="Martin F."/>
            <person name="Kauserud H."/>
        </authorList>
    </citation>
    <scope>NUCLEOTIDE SEQUENCE</scope>
    <source>
        <strain evidence="2">CBHHK002</strain>
    </source>
</reference>
<evidence type="ECO:0000313" key="3">
    <source>
        <dbReference type="Proteomes" id="UP001218218"/>
    </source>
</evidence>
<evidence type="ECO:0000313" key="2">
    <source>
        <dbReference type="EMBL" id="KAJ7349348.1"/>
    </source>
</evidence>
<organism evidence="2 3">
    <name type="scientific">Mycena albidolilacea</name>
    <dbReference type="NCBI Taxonomy" id="1033008"/>
    <lineage>
        <taxon>Eukaryota</taxon>
        <taxon>Fungi</taxon>
        <taxon>Dikarya</taxon>
        <taxon>Basidiomycota</taxon>
        <taxon>Agaricomycotina</taxon>
        <taxon>Agaricomycetes</taxon>
        <taxon>Agaricomycetidae</taxon>
        <taxon>Agaricales</taxon>
        <taxon>Marasmiineae</taxon>
        <taxon>Mycenaceae</taxon>
        <taxon>Mycena</taxon>
    </lineage>
</organism>
<sequence length="172" mass="18626">MPSPGHLALVTGLVTSSYFTFSNIGLAFFGVMPATARGNTTLPVADRLALWEFSYQVGKLHMASSGVISALALSVSAYLTSSRPLRNILAAGAVAAYTSAAFTLVFLLPVNNALITMRKTNAVKPMEQREEQRTLEYLDKWRALHTVRITLGVFPWLASAITLLATDPIIKL</sequence>
<dbReference type="Pfam" id="PF08592">
    <property type="entry name" value="Anthrone_oxy"/>
    <property type="match status" value="1"/>
</dbReference>
<protein>
    <recommendedName>
        <fullName evidence="4">DUF1772-domain-containing protein</fullName>
    </recommendedName>
</protein>
<comment type="caution">
    <text evidence="2">The sequence shown here is derived from an EMBL/GenBank/DDBJ whole genome shotgun (WGS) entry which is preliminary data.</text>
</comment>
<dbReference type="EMBL" id="JARIHO010000016">
    <property type="protein sequence ID" value="KAJ7349348.1"/>
    <property type="molecule type" value="Genomic_DNA"/>
</dbReference>
<keyword evidence="3" id="KW-1185">Reference proteome</keyword>
<evidence type="ECO:0008006" key="4">
    <source>
        <dbReference type="Google" id="ProtNLM"/>
    </source>
</evidence>
<proteinExistence type="predicted"/>
<evidence type="ECO:0000256" key="1">
    <source>
        <dbReference type="SAM" id="Phobius"/>
    </source>
</evidence>
<name>A0AAD7A4I2_9AGAR</name>
<dbReference type="Proteomes" id="UP001218218">
    <property type="component" value="Unassembled WGS sequence"/>
</dbReference>
<gene>
    <name evidence="2" type="ORF">DFH08DRAFT_142472</name>
</gene>
<accession>A0AAD7A4I2</accession>
<dbReference type="InterPro" id="IPR013901">
    <property type="entry name" value="Anthrone_oxy"/>
</dbReference>
<keyword evidence="1" id="KW-1133">Transmembrane helix</keyword>
<keyword evidence="1" id="KW-0812">Transmembrane</keyword>
<feature type="transmembrane region" description="Helical" evidence="1">
    <location>
        <begin position="147"/>
        <end position="166"/>
    </location>
</feature>
<dbReference type="AlphaFoldDB" id="A0AAD7A4I2"/>